<dbReference type="EMBL" id="JAKOGI010000008">
    <property type="protein sequence ID" value="KAJ8451638.1"/>
    <property type="molecule type" value="Genomic_DNA"/>
</dbReference>
<reference evidence="1" key="1">
    <citation type="submission" date="2022-04" db="EMBL/GenBank/DDBJ databases">
        <title>Carnegiea gigantea Genome sequencing and assembly v2.</title>
        <authorList>
            <person name="Copetti D."/>
            <person name="Sanderson M.J."/>
            <person name="Burquez A."/>
            <person name="Wojciechowski M.F."/>
        </authorList>
    </citation>
    <scope>NUCLEOTIDE SEQUENCE</scope>
    <source>
        <strain evidence="1">SGP5-SGP5p</strain>
        <tissue evidence="1">Aerial part</tissue>
    </source>
</reference>
<dbReference type="PANTHER" id="PTHR33156">
    <property type="entry name" value="OS02G0230000 PROTEIN"/>
    <property type="match status" value="1"/>
</dbReference>
<gene>
    <name evidence="1" type="ORF">Cgig2_018272</name>
</gene>
<organism evidence="1 2">
    <name type="scientific">Carnegiea gigantea</name>
    <dbReference type="NCBI Taxonomy" id="171969"/>
    <lineage>
        <taxon>Eukaryota</taxon>
        <taxon>Viridiplantae</taxon>
        <taxon>Streptophyta</taxon>
        <taxon>Embryophyta</taxon>
        <taxon>Tracheophyta</taxon>
        <taxon>Spermatophyta</taxon>
        <taxon>Magnoliopsida</taxon>
        <taxon>eudicotyledons</taxon>
        <taxon>Gunneridae</taxon>
        <taxon>Pentapetalae</taxon>
        <taxon>Caryophyllales</taxon>
        <taxon>Cactineae</taxon>
        <taxon>Cactaceae</taxon>
        <taxon>Cactoideae</taxon>
        <taxon>Echinocereeae</taxon>
        <taxon>Carnegiea</taxon>
    </lineage>
</organism>
<dbReference type="AlphaFoldDB" id="A0A9Q1KZA2"/>
<dbReference type="PANTHER" id="PTHR33156:SF2">
    <property type="entry name" value="OS01G0738000 PROTEIN"/>
    <property type="match status" value="1"/>
</dbReference>
<proteinExistence type="predicted"/>
<dbReference type="InterPro" id="IPR043459">
    <property type="entry name" value="NFD6/NOXY2-like"/>
</dbReference>
<comment type="caution">
    <text evidence="1">The sequence shown here is derived from an EMBL/GenBank/DDBJ whole genome shotgun (WGS) entry which is preliminary data.</text>
</comment>
<sequence length="192" mass="20728">MASFCARARRTLQASDVSAARNAVSKLCTSKSSGRQGRASDLLGFVASTKQSSAPRFSLQKLFNSSRLPLALGCADSLMPLHSATASALFTSMLSLHSQRWGCLSEGKFLLFIIVKVTIMETAFCVSVVSNSHGTAGAGFCTLEEMKNIEKFIPDFIDMGHGMLVDLLPLYSMVFNLVAISDMLDFAFPLLL</sequence>
<keyword evidence="2" id="KW-1185">Reference proteome</keyword>
<protein>
    <submittedName>
        <fullName evidence="1">Uncharacterized protein</fullName>
    </submittedName>
</protein>
<accession>A0A9Q1KZA2</accession>
<name>A0A9Q1KZA2_9CARY</name>
<evidence type="ECO:0000313" key="2">
    <source>
        <dbReference type="Proteomes" id="UP001153076"/>
    </source>
</evidence>
<dbReference type="Proteomes" id="UP001153076">
    <property type="component" value="Unassembled WGS sequence"/>
</dbReference>
<evidence type="ECO:0000313" key="1">
    <source>
        <dbReference type="EMBL" id="KAJ8451638.1"/>
    </source>
</evidence>
<dbReference type="OrthoDB" id="1112931at2759"/>
<dbReference type="GO" id="GO:0005739">
    <property type="term" value="C:mitochondrion"/>
    <property type="evidence" value="ECO:0007669"/>
    <property type="project" value="TreeGrafter"/>
</dbReference>